<organism evidence="2 3">
    <name type="scientific">Mikania micrantha</name>
    <name type="common">bitter vine</name>
    <dbReference type="NCBI Taxonomy" id="192012"/>
    <lineage>
        <taxon>Eukaryota</taxon>
        <taxon>Viridiplantae</taxon>
        <taxon>Streptophyta</taxon>
        <taxon>Embryophyta</taxon>
        <taxon>Tracheophyta</taxon>
        <taxon>Spermatophyta</taxon>
        <taxon>Magnoliopsida</taxon>
        <taxon>eudicotyledons</taxon>
        <taxon>Gunneridae</taxon>
        <taxon>Pentapetalae</taxon>
        <taxon>asterids</taxon>
        <taxon>campanulids</taxon>
        <taxon>Asterales</taxon>
        <taxon>Asteraceae</taxon>
        <taxon>Asteroideae</taxon>
        <taxon>Heliantheae alliance</taxon>
        <taxon>Eupatorieae</taxon>
        <taxon>Mikania</taxon>
    </lineage>
</organism>
<dbReference type="PANTHER" id="PTHR24559:SF444">
    <property type="entry name" value="REVERSE TRANSCRIPTASE DOMAIN-CONTAINING PROTEIN"/>
    <property type="match status" value="1"/>
</dbReference>
<keyword evidence="3" id="KW-1185">Reference proteome</keyword>
<dbReference type="InterPro" id="IPR043502">
    <property type="entry name" value="DNA/RNA_pol_sf"/>
</dbReference>
<dbReference type="InterPro" id="IPR053134">
    <property type="entry name" value="RNA-dir_DNA_polymerase"/>
</dbReference>
<accession>A0A5N6LL72</accession>
<dbReference type="OrthoDB" id="2431547at2759"/>
<comment type="caution">
    <text evidence="2">The sequence shown here is derived from an EMBL/GenBank/DDBJ whole genome shotgun (WGS) entry which is preliminary data.</text>
</comment>
<gene>
    <name evidence="2" type="ORF">E3N88_39937</name>
</gene>
<feature type="region of interest" description="Disordered" evidence="1">
    <location>
        <begin position="1"/>
        <end position="36"/>
    </location>
</feature>
<feature type="compositionally biased region" description="Basic and acidic residues" evidence="1">
    <location>
        <begin position="7"/>
        <end position="28"/>
    </location>
</feature>
<feature type="region of interest" description="Disordered" evidence="1">
    <location>
        <begin position="80"/>
        <end position="99"/>
    </location>
</feature>
<dbReference type="EMBL" id="SZYD01000019">
    <property type="protein sequence ID" value="KAD2392960.1"/>
    <property type="molecule type" value="Genomic_DNA"/>
</dbReference>
<name>A0A5N6LL72_9ASTR</name>
<dbReference type="Gene3D" id="3.30.70.270">
    <property type="match status" value="1"/>
</dbReference>
<dbReference type="PANTHER" id="PTHR24559">
    <property type="entry name" value="TRANSPOSON TY3-I GAG-POL POLYPROTEIN"/>
    <property type="match status" value="1"/>
</dbReference>
<protein>
    <submittedName>
        <fullName evidence="2">Uncharacterized protein</fullName>
    </submittedName>
</protein>
<dbReference type="Gene3D" id="3.10.10.10">
    <property type="entry name" value="HIV Type 1 Reverse Transcriptase, subunit A, domain 1"/>
    <property type="match status" value="1"/>
</dbReference>
<feature type="compositionally biased region" description="Low complexity" evidence="1">
    <location>
        <begin position="80"/>
        <end position="95"/>
    </location>
</feature>
<evidence type="ECO:0000256" key="1">
    <source>
        <dbReference type="SAM" id="MobiDB-lite"/>
    </source>
</evidence>
<sequence>MMNVGENRARNRVTDCPESRNEEKFEKNKARRSSKSHLISEKSPLCFRNLLRVMNDIILGDERWGCNRVRFSYVIIDDTPSSSLSSDSDSSEASSATFQSVPQDGSFRRYIDYRELNKLTIKNYYPLPRIDDLFDQLQLPWEMCEPLAGSSSALEYTKFKSKNFKNQTLIDQTNTCYWVSMVAPVVVLGKYGCSRTRYGVSMMLLPYSLRGKYEVAPVLVTGTCYWVSMDL</sequence>
<dbReference type="SUPFAM" id="SSF56672">
    <property type="entry name" value="DNA/RNA polymerases"/>
    <property type="match status" value="1"/>
</dbReference>
<evidence type="ECO:0000313" key="3">
    <source>
        <dbReference type="Proteomes" id="UP000326396"/>
    </source>
</evidence>
<evidence type="ECO:0000313" key="2">
    <source>
        <dbReference type="EMBL" id="KAD2392960.1"/>
    </source>
</evidence>
<reference evidence="2 3" key="1">
    <citation type="submission" date="2019-05" db="EMBL/GenBank/DDBJ databases">
        <title>Mikania micrantha, genome provides insights into the molecular mechanism of rapid growth.</title>
        <authorList>
            <person name="Liu B."/>
        </authorList>
    </citation>
    <scope>NUCLEOTIDE SEQUENCE [LARGE SCALE GENOMIC DNA]</scope>
    <source>
        <strain evidence="2">NLD-2019</strain>
        <tissue evidence="2">Leaf</tissue>
    </source>
</reference>
<proteinExistence type="predicted"/>
<dbReference type="AlphaFoldDB" id="A0A5N6LL72"/>
<dbReference type="InterPro" id="IPR043128">
    <property type="entry name" value="Rev_trsase/Diguanyl_cyclase"/>
</dbReference>
<dbReference type="Proteomes" id="UP000326396">
    <property type="component" value="Linkage Group LG9"/>
</dbReference>